<protein>
    <recommendedName>
        <fullName evidence="10">tRNA dimethylallyltransferase</fullName>
        <ecNumber evidence="10">2.5.1.75</ecNumber>
    </recommendedName>
    <alternativeName>
        <fullName evidence="10">Dimethylallyl diphosphate:tRNA dimethylallyltransferase</fullName>
        <shortName evidence="10">DMAPP:tRNA dimethylallyltransferase</shortName>
        <shortName evidence="10">DMATase</shortName>
    </alternativeName>
    <alternativeName>
        <fullName evidence="10">Isopentenyl-diphosphate:tRNA isopentenyltransferase</fullName>
        <shortName evidence="10">IPP transferase</shortName>
        <shortName evidence="10">IPPT</shortName>
        <shortName evidence="10">IPTase</shortName>
    </alternativeName>
</protein>
<keyword evidence="7 10" id="KW-0067">ATP-binding</keyword>
<dbReference type="InterPro" id="IPR027417">
    <property type="entry name" value="P-loop_NTPase"/>
</dbReference>
<dbReference type="GO" id="GO:0005524">
    <property type="term" value="F:ATP binding"/>
    <property type="evidence" value="ECO:0007669"/>
    <property type="project" value="UniProtKB-UniRule"/>
</dbReference>
<keyword evidence="5 10" id="KW-0819">tRNA processing</keyword>
<sequence>MQKVLAIVGPTAIGKTSLAIQLAQKVNAEIISGDSMQVYKEVAIGTAKATPTEQTAIRHYLVDTQSVFEPYSVIDFIEQAEKAIEKISAQSKLPLLVGGTGFYVNALLNKMKLGEPSRQESVTTKKWENFLQEHGKNELWAELDKRDPEAAQKIPSNNSRRVLRALTVIERTGKKFSQQQKKIKARYDYLIIGLNSDRAKIYRRIDLRVDQMMEQGLLEEAKFVYQNRAQEYTILQAIGYKELFPYFAKQDNLENCVSNLKTASRRYAKRQLTYFRHQLPVTWFDPLKDPNCLNKITQKVEVWLNE</sequence>
<comment type="function">
    <text evidence="2 10 12">Catalyzes the transfer of a dimethylallyl group onto the adenine at position 37 in tRNAs that read codons beginning with uridine, leading to the formation of N6-(dimethylallyl)adenosine (i(6)A).</text>
</comment>
<dbReference type="Pfam" id="PF01715">
    <property type="entry name" value="IPPT"/>
    <property type="match status" value="1"/>
</dbReference>
<comment type="subunit">
    <text evidence="10">Monomer.</text>
</comment>
<dbReference type="PANTHER" id="PTHR11088:SF60">
    <property type="entry name" value="TRNA DIMETHYLALLYLTRANSFERASE"/>
    <property type="match status" value="1"/>
</dbReference>
<dbReference type="Proteomes" id="UP000246036">
    <property type="component" value="Chromosome"/>
</dbReference>
<dbReference type="RefSeq" id="WP_045928292.1">
    <property type="nucleotide sequence ID" value="NZ_CP029477.1"/>
</dbReference>
<feature type="site" description="Interaction with substrate tRNA" evidence="10">
    <location>
        <position position="100"/>
    </location>
</feature>
<comment type="cofactor">
    <cofactor evidence="1 10">
        <name>Mg(2+)</name>
        <dbReference type="ChEBI" id="CHEBI:18420"/>
    </cofactor>
</comment>
<dbReference type="NCBIfam" id="TIGR00174">
    <property type="entry name" value="miaA"/>
    <property type="match status" value="1"/>
</dbReference>
<dbReference type="PATRIC" id="fig|1218493.3.peg.1293"/>
<dbReference type="Proteomes" id="UP000033533">
    <property type="component" value="Unassembled WGS sequence"/>
</dbReference>
<evidence type="ECO:0000313" key="16">
    <source>
        <dbReference type="Proteomes" id="UP000033533"/>
    </source>
</evidence>
<dbReference type="EMBL" id="JXBY01000020">
    <property type="protein sequence ID" value="KJY55147.1"/>
    <property type="molecule type" value="Genomic_DNA"/>
</dbReference>
<dbReference type="GO" id="GO:0006400">
    <property type="term" value="P:tRNA modification"/>
    <property type="evidence" value="ECO:0007669"/>
    <property type="project" value="TreeGrafter"/>
</dbReference>
<evidence type="ECO:0000313" key="14">
    <source>
        <dbReference type="EMBL" id="AWM75550.1"/>
    </source>
</evidence>
<reference evidence="15 16" key="1">
    <citation type="submission" date="2014-12" db="EMBL/GenBank/DDBJ databases">
        <title>Comparative genomics of the lactic acid bacteria isolated from the honey bee gut.</title>
        <authorList>
            <person name="Ellegaard K.M."/>
            <person name="Tamarit D."/>
            <person name="Javelind E."/>
            <person name="Olofsson T."/>
            <person name="Andersson S.G."/>
            <person name="Vasquez A."/>
        </authorList>
    </citation>
    <scope>NUCLEOTIDE SEQUENCE [LARGE SCALE GENOMIC DNA]</scope>
    <source>
        <strain evidence="15 16">Biut2</strain>
    </source>
</reference>
<dbReference type="EMBL" id="CP029477">
    <property type="protein sequence ID" value="AWM75550.1"/>
    <property type="molecule type" value="Genomic_DNA"/>
</dbReference>
<keyword evidence="17" id="KW-1185">Reference proteome</keyword>
<evidence type="ECO:0000256" key="8">
    <source>
        <dbReference type="ARBA" id="ARBA00022842"/>
    </source>
</evidence>
<dbReference type="SUPFAM" id="SSF52540">
    <property type="entry name" value="P-loop containing nucleoside triphosphate hydrolases"/>
    <property type="match status" value="2"/>
</dbReference>
<comment type="caution">
    <text evidence="10">Lacks conserved residue(s) required for the propagation of feature annotation.</text>
</comment>
<feature type="binding site" evidence="10">
    <location>
        <begin position="11"/>
        <end position="16"/>
    </location>
    <ligand>
        <name>substrate</name>
    </ligand>
</feature>
<feature type="binding site" evidence="10">
    <location>
        <begin position="9"/>
        <end position="16"/>
    </location>
    <ligand>
        <name>ATP</name>
        <dbReference type="ChEBI" id="CHEBI:30616"/>
    </ligand>
</feature>
<dbReference type="GO" id="GO:0052381">
    <property type="term" value="F:tRNA dimethylallyltransferase activity"/>
    <property type="evidence" value="ECO:0007669"/>
    <property type="project" value="UniProtKB-UniRule"/>
</dbReference>
<evidence type="ECO:0000313" key="17">
    <source>
        <dbReference type="Proteomes" id="UP000246036"/>
    </source>
</evidence>
<feature type="region of interest" description="Interaction with substrate tRNA" evidence="10">
    <location>
        <begin position="34"/>
        <end position="37"/>
    </location>
</feature>
<keyword evidence="8 10" id="KW-0460">Magnesium</keyword>
<evidence type="ECO:0000256" key="4">
    <source>
        <dbReference type="ARBA" id="ARBA00022679"/>
    </source>
</evidence>
<organism evidence="15 16">
    <name type="scientific">Lactobacillus kullabergensis</name>
    <dbReference type="NCBI Taxonomy" id="1218493"/>
    <lineage>
        <taxon>Bacteria</taxon>
        <taxon>Bacillati</taxon>
        <taxon>Bacillota</taxon>
        <taxon>Bacilli</taxon>
        <taxon>Lactobacillales</taxon>
        <taxon>Lactobacillaceae</taxon>
        <taxon>Lactobacillus</taxon>
    </lineage>
</organism>
<dbReference type="AlphaFoldDB" id="A0A0F4L8I7"/>
<evidence type="ECO:0000256" key="3">
    <source>
        <dbReference type="ARBA" id="ARBA00005842"/>
    </source>
</evidence>
<accession>A0A0F4L8I7</accession>
<dbReference type="Gene3D" id="1.10.20.140">
    <property type="match status" value="1"/>
</dbReference>
<evidence type="ECO:0000256" key="13">
    <source>
        <dbReference type="RuleBase" id="RU003785"/>
    </source>
</evidence>
<dbReference type="Gene3D" id="3.40.50.300">
    <property type="entry name" value="P-loop containing nucleotide triphosphate hydrolases"/>
    <property type="match status" value="1"/>
</dbReference>
<evidence type="ECO:0000256" key="9">
    <source>
        <dbReference type="ARBA" id="ARBA00049563"/>
    </source>
</evidence>
<evidence type="ECO:0000313" key="15">
    <source>
        <dbReference type="EMBL" id="KJY55147.1"/>
    </source>
</evidence>
<dbReference type="OrthoDB" id="9776390at2"/>
<dbReference type="HOGENOM" id="CLU_032616_0_1_9"/>
<name>A0A0F4L8I7_9LACO</name>
<keyword evidence="4 10" id="KW-0808">Transferase</keyword>
<evidence type="ECO:0000256" key="2">
    <source>
        <dbReference type="ARBA" id="ARBA00003213"/>
    </source>
</evidence>
<dbReference type="EC" id="2.5.1.75" evidence="10"/>
<dbReference type="PANTHER" id="PTHR11088">
    <property type="entry name" value="TRNA DIMETHYLALLYLTRANSFERASE"/>
    <property type="match status" value="1"/>
</dbReference>
<dbReference type="KEGG" id="lkl:DKL58_05980"/>
<evidence type="ECO:0000256" key="10">
    <source>
        <dbReference type="HAMAP-Rule" id="MF_00185"/>
    </source>
</evidence>
<comment type="catalytic activity">
    <reaction evidence="9 10 11">
        <text>adenosine(37) in tRNA + dimethylallyl diphosphate = N(6)-dimethylallyladenosine(37) in tRNA + diphosphate</text>
        <dbReference type="Rhea" id="RHEA:26482"/>
        <dbReference type="Rhea" id="RHEA-COMP:10162"/>
        <dbReference type="Rhea" id="RHEA-COMP:10375"/>
        <dbReference type="ChEBI" id="CHEBI:33019"/>
        <dbReference type="ChEBI" id="CHEBI:57623"/>
        <dbReference type="ChEBI" id="CHEBI:74411"/>
        <dbReference type="ChEBI" id="CHEBI:74415"/>
        <dbReference type="EC" id="2.5.1.75"/>
    </reaction>
</comment>
<dbReference type="HAMAP" id="MF_00185">
    <property type="entry name" value="IPP_trans"/>
    <property type="match status" value="1"/>
</dbReference>
<dbReference type="InterPro" id="IPR039657">
    <property type="entry name" value="Dimethylallyltransferase"/>
</dbReference>
<evidence type="ECO:0000256" key="7">
    <source>
        <dbReference type="ARBA" id="ARBA00022840"/>
    </source>
</evidence>
<evidence type="ECO:0000256" key="11">
    <source>
        <dbReference type="RuleBase" id="RU003783"/>
    </source>
</evidence>
<dbReference type="InterPro" id="IPR018022">
    <property type="entry name" value="IPT"/>
</dbReference>
<evidence type="ECO:0000256" key="5">
    <source>
        <dbReference type="ARBA" id="ARBA00022694"/>
    </source>
</evidence>
<comment type="similarity">
    <text evidence="3 10 13">Belongs to the IPP transferase family.</text>
</comment>
<evidence type="ECO:0000256" key="6">
    <source>
        <dbReference type="ARBA" id="ARBA00022741"/>
    </source>
</evidence>
<proteinExistence type="inferred from homology"/>
<reference evidence="14 17" key="2">
    <citation type="submission" date="2018-05" db="EMBL/GenBank/DDBJ databases">
        <title>Reference genomes for bee gut microbiota database.</title>
        <authorList>
            <person name="Ellegaard K.M."/>
        </authorList>
    </citation>
    <scope>NUCLEOTIDE SEQUENCE [LARGE SCALE GENOMIC DNA]</scope>
    <source>
        <strain evidence="14 17">ESL0186</strain>
    </source>
</reference>
<gene>
    <name evidence="10 15" type="primary">miaA</name>
    <name evidence="14" type="ORF">DKL58_05980</name>
    <name evidence="15" type="ORF">JF76_12330</name>
</gene>
<evidence type="ECO:0000256" key="12">
    <source>
        <dbReference type="RuleBase" id="RU003784"/>
    </source>
</evidence>
<keyword evidence="6 10" id="KW-0547">Nucleotide-binding</keyword>
<evidence type="ECO:0000256" key="1">
    <source>
        <dbReference type="ARBA" id="ARBA00001946"/>
    </source>
</evidence>
<dbReference type="STRING" id="1218493.JF76_12330"/>